<reference evidence="1 2" key="1">
    <citation type="submission" date="2019-06" db="EMBL/GenBank/DDBJ databases">
        <title>Draft genomes of female and male turbot (Scophthalmus maximus).</title>
        <authorList>
            <person name="Xu H."/>
            <person name="Xu X.-W."/>
            <person name="Shao C."/>
            <person name="Chen S."/>
        </authorList>
    </citation>
    <scope>NUCLEOTIDE SEQUENCE [LARGE SCALE GENOMIC DNA]</scope>
    <source>
        <strain evidence="1">Ysfricsl-2016a</strain>
        <tissue evidence="1">Blood</tissue>
    </source>
</reference>
<gene>
    <name evidence="1" type="ORF">F2P81_017530</name>
</gene>
<comment type="caution">
    <text evidence="1">The sequence shown here is derived from an EMBL/GenBank/DDBJ whole genome shotgun (WGS) entry which is preliminary data.</text>
</comment>
<organism evidence="1 2">
    <name type="scientific">Scophthalmus maximus</name>
    <name type="common">Turbot</name>
    <name type="synonym">Psetta maxima</name>
    <dbReference type="NCBI Taxonomy" id="52904"/>
    <lineage>
        <taxon>Eukaryota</taxon>
        <taxon>Metazoa</taxon>
        <taxon>Chordata</taxon>
        <taxon>Craniata</taxon>
        <taxon>Vertebrata</taxon>
        <taxon>Euteleostomi</taxon>
        <taxon>Actinopterygii</taxon>
        <taxon>Neopterygii</taxon>
        <taxon>Teleostei</taxon>
        <taxon>Neoteleostei</taxon>
        <taxon>Acanthomorphata</taxon>
        <taxon>Carangaria</taxon>
        <taxon>Pleuronectiformes</taxon>
        <taxon>Pleuronectoidei</taxon>
        <taxon>Scophthalmidae</taxon>
        <taxon>Scophthalmus</taxon>
    </lineage>
</organism>
<dbReference type="AlphaFoldDB" id="A0A6A4SE57"/>
<dbReference type="EMBL" id="VEVO01000015">
    <property type="protein sequence ID" value="KAF0030799.1"/>
    <property type="molecule type" value="Genomic_DNA"/>
</dbReference>
<name>A0A6A4SE57_SCOMX</name>
<accession>A0A6A4SE57</accession>
<protein>
    <submittedName>
        <fullName evidence="1">Uncharacterized protein</fullName>
    </submittedName>
</protein>
<evidence type="ECO:0000313" key="1">
    <source>
        <dbReference type="EMBL" id="KAF0030799.1"/>
    </source>
</evidence>
<evidence type="ECO:0000313" key="2">
    <source>
        <dbReference type="Proteomes" id="UP000438429"/>
    </source>
</evidence>
<proteinExistence type="predicted"/>
<sequence length="102" mass="11343">MPESYDITGTGVSNQITLSQYSFSSLAGLPRPTQTKRWTVSTIVLSSSHAAAVQHQTMSFKNVCKDQIEVLSPSNDAVRASTAVLYETLQRFFCFRSHRDVL</sequence>
<dbReference type="Proteomes" id="UP000438429">
    <property type="component" value="Unassembled WGS sequence"/>
</dbReference>